<evidence type="ECO:0000313" key="2">
    <source>
        <dbReference type="EMBL" id="KAK9830658.1"/>
    </source>
</evidence>
<evidence type="ECO:0000256" key="1">
    <source>
        <dbReference type="SAM" id="SignalP"/>
    </source>
</evidence>
<reference evidence="2 3" key="1">
    <citation type="journal article" date="2024" name="Nat. Commun.">
        <title>Phylogenomics reveals the evolutionary origins of lichenization in chlorophyte algae.</title>
        <authorList>
            <person name="Puginier C."/>
            <person name="Libourel C."/>
            <person name="Otte J."/>
            <person name="Skaloud P."/>
            <person name="Haon M."/>
            <person name="Grisel S."/>
            <person name="Petersen M."/>
            <person name="Berrin J.G."/>
            <person name="Delaux P.M."/>
            <person name="Dal Grande F."/>
            <person name="Keller J."/>
        </authorList>
    </citation>
    <scope>NUCLEOTIDE SEQUENCE [LARGE SCALE GENOMIC DNA]</scope>
    <source>
        <strain evidence="2 3">SAG 2145</strain>
    </source>
</reference>
<keyword evidence="3" id="KW-1185">Reference proteome</keyword>
<comment type="caution">
    <text evidence="2">The sequence shown here is derived from an EMBL/GenBank/DDBJ whole genome shotgun (WGS) entry which is preliminary data.</text>
</comment>
<accession>A0AAW1RA31</accession>
<sequence>MVSVRRTARSATQVCLILAGALRAFALDHTHVNNLSSKDICATTSYFTNVPPLVGTGHSQFISRRVAAHKSDVDEYKNVDQVRVEVWVLEGGQSCDTATGQHGTITIRSDSSISLKDSSDQGVDVFDAGTSNQLKPRAFSVYSAPSFVGKPTNQNLPDGVRVATLQDVQNPHLDLSKAGLSHDSIAELVDGWIKGSDGNYATGSDDSPNFNTHLGIVDPSLPSGYTGDGYDCVPLTADPGNRLAKRSQSDVDAALPSLTKRRPYAESSAHMKSVMKELIAMWDLDGLQATGKQWSNIKTIKDGGTTYRIDQQWNSPHLMHGETYWQLAVQTGSNVYAVLYVPAGVKVSVGGIKKGLYQSLDKSQDVIFTKSTRKSWHWALWLSGPVGLIALIL</sequence>
<name>A0AAW1RA31_9CHLO</name>
<protein>
    <submittedName>
        <fullName evidence="2">Uncharacterized protein</fullName>
    </submittedName>
</protein>
<feature type="chain" id="PRO_5043676906" evidence="1">
    <location>
        <begin position="27"/>
        <end position="393"/>
    </location>
</feature>
<dbReference type="EMBL" id="JALJOS010000015">
    <property type="protein sequence ID" value="KAK9830658.1"/>
    <property type="molecule type" value="Genomic_DNA"/>
</dbReference>
<proteinExistence type="predicted"/>
<organism evidence="2 3">
    <name type="scientific">Apatococcus lobatus</name>
    <dbReference type="NCBI Taxonomy" id="904363"/>
    <lineage>
        <taxon>Eukaryota</taxon>
        <taxon>Viridiplantae</taxon>
        <taxon>Chlorophyta</taxon>
        <taxon>core chlorophytes</taxon>
        <taxon>Trebouxiophyceae</taxon>
        <taxon>Chlorellales</taxon>
        <taxon>Chlorellaceae</taxon>
        <taxon>Apatococcus</taxon>
    </lineage>
</organism>
<feature type="signal peptide" evidence="1">
    <location>
        <begin position="1"/>
        <end position="26"/>
    </location>
</feature>
<dbReference type="Proteomes" id="UP001438707">
    <property type="component" value="Unassembled WGS sequence"/>
</dbReference>
<keyword evidence="1" id="KW-0732">Signal</keyword>
<gene>
    <name evidence="2" type="ORF">WJX74_000940</name>
</gene>
<dbReference type="AlphaFoldDB" id="A0AAW1RA31"/>
<evidence type="ECO:0000313" key="3">
    <source>
        <dbReference type="Proteomes" id="UP001438707"/>
    </source>
</evidence>